<name>A0A1F4ULS9_UNCKA</name>
<protein>
    <recommendedName>
        <fullName evidence="5">Sortase</fullName>
    </recommendedName>
</protein>
<dbReference type="AlphaFoldDB" id="A0A1F4ULS9"/>
<evidence type="ECO:0008006" key="5">
    <source>
        <dbReference type="Google" id="ProtNLM"/>
    </source>
</evidence>
<evidence type="ECO:0000313" key="4">
    <source>
        <dbReference type="Proteomes" id="UP000178615"/>
    </source>
</evidence>
<reference evidence="3 4" key="1">
    <citation type="journal article" date="2016" name="Nat. Commun.">
        <title>Thousands of microbial genomes shed light on interconnected biogeochemical processes in an aquifer system.</title>
        <authorList>
            <person name="Anantharaman K."/>
            <person name="Brown C.T."/>
            <person name="Hug L.A."/>
            <person name="Sharon I."/>
            <person name="Castelle C.J."/>
            <person name="Probst A.J."/>
            <person name="Thomas B.C."/>
            <person name="Singh A."/>
            <person name="Wilkins M.J."/>
            <person name="Karaoz U."/>
            <person name="Brodie E.L."/>
            <person name="Williams K.H."/>
            <person name="Hubbard S.S."/>
            <person name="Banfield J.F."/>
        </authorList>
    </citation>
    <scope>NUCLEOTIDE SEQUENCE [LARGE SCALE GENOMIC DNA]</scope>
</reference>
<dbReference type="SUPFAM" id="SSF63817">
    <property type="entry name" value="Sortase"/>
    <property type="match status" value="1"/>
</dbReference>
<accession>A0A1F4ULS9</accession>
<keyword evidence="2" id="KW-0812">Transmembrane</keyword>
<dbReference type="Pfam" id="PF04203">
    <property type="entry name" value="Sortase"/>
    <property type="match status" value="1"/>
</dbReference>
<keyword evidence="1" id="KW-0378">Hydrolase</keyword>
<sequence length="254" mass="28742">MKKLLIYNLCMPEKVYLKDESFDPIYRQISRDFYTKTRILPTFLITFGILIFITQVAAPLIIFKTQDTPNKIVDNATVVGVAAGFKNFEFNELQNTTLSDKSNVVDNKVINIPKFFYLSIPKLNIDSAKVETNAKTLDPSTALGHYAGTSLPGEVGNSFIFGHSVLPWFFNPKNYKTIFSTLDELEIGDEILVNFNNNKYKYIVESKEELNPKEVNPLAELKPNYLNESTIVLMTCSPPGTKLKRLLINAVKVN</sequence>
<dbReference type="GO" id="GO:0016787">
    <property type="term" value="F:hydrolase activity"/>
    <property type="evidence" value="ECO:0007669"/>
    <property type="project" value="UniProtKB-KW"/>
</dbReference>
<dbReference type="NCBIfam" id="TIGR01076">
    <property type="entry name" value="sortase_fam"/>
    <property type="match status" value="1"/>
</dbReference>
<dbReference type="EMBL" id="MEUV01000019">
    <property type="protein sequence ID" value="OGC45907.1"/>
    <property type="molecule type" value="Genomic_DNA"/>
</dbReference>
<proteinExistence type="predicted"/>
<evidence type="ECO:0000256" key="1">
    <source>
        <dbReference type="ARBA" id="ARBA00022801"/>
    </source>
</evidence>
<comment type="caution">
    <text evidence="3">The sequence shown here is derived from an EMBL/GenBank/DDBJ whole genome shotgun (WGS) entry which is preliminary data.</text>
</comment>
<evidence type="ECO:0000313" key="3">
    <source>
        <dbReference type="EMBL" id="OGC45907.1"/>
    </source>
</evidence>
<dbReference type="InterPro" id="IPR005754">
    <property type="entry name" value="Sortase"/>
</dbReference>
<keyword evidence="2" id="KW-0472">Membrane</keyword>
<dbReference type="Gene3D" id="2.40.260.10">
    <property type="entry name" value="Sortase"/>
    <property type="match status" value="1"/>
</dbReference>
<dbReference type="Proteomes" id="UP000178615">
    <property type="component" value="Unassembled WGS sequence"/>
</dbReference>
<dbReference type="InterPro" id="IPR023365">
    <property type="entry name" value="Sortase_dom-sf"/>
</dbReference>
<gene>
    <name evidence="3" type="ORF">A2V49_02540</name>
</gene>
<feature type="transmembrane region" description="Helical" evidence="2">
    <location>
        <begin position="39"/>
        <end position="63"/>
    </location>
</feature>
<organism evidence="3 4">
    <name type="scientific">candidate division WWE3 bacterium RBG_19FT_COMBO_34_6</name>
    <dbReference type="NCBI Taxonomy" id="1802612"/>
    <lineage>
        <taxon>Bacteria</taxon>
        <taxon>Katanobacteria</taxon>
    </lineage>
</organism>
<evidence type="ECO:0000256" key="2">
    <source>
        <dbReference type="SAM" id="Phobius"/>
    </source>
</evidence>
<keyword evidence="2" id="KW-1133">Transmembrane helix</keyword>